<dbReference type="SUPFAM" id="SSF56112">
    <property type="entry name" value="Protein kinase-like (PK-like)"/>
    <property type="match status" value="1"/>
</dbReference>
<keyword evidence="10" id="KW-1185">Reference proteome</keyword>
<dbReference type="GO" id="GO:0005524">
    <property type="term" value="F:ATP binding"/>
    <property type="evidence" value="ECO:0007669"/>
    <property type="project" value="UniProtKB-UniRule"/>
</dbReference>
<keyword evidence="2" id="KW-0808">Transferase</keyword>
<dbReference type="InterPro" id="IPR017441">
    <property type="entry name" value="Protein_kinase_ATP_BS"/>
</dbReference>
<dbReference type="PROSITE" id="PS50011">
    <property type="entry name" value="PROTEIN_KINASE_DOM"/>
    <property type="match status" value="1"/>
</dbReference>
<dbReference type="InterPro" id="IPR011009">
    <property type="entry name" value="Kinase-like_dom_sf"/>
</dbReference>
<evidence type="ECO:0000256" key="7">
    <source>
        <dbReference type="RuleBase" id="RU000304"/>
    </source>
</evidence>
<evidence type="ECO:0000256" key="4">
    <source>
        <dbReference type="ARBA" id="ARBA00022777"/>
    </source>
</evidence>
<reference evidence="9" key="1">
    <citation type="submission" date="2025-08" db="UniProtKB">
        <authorList>
            <consortium name="Ensembl"/>
        </authorList>
    </citation>
    <scope>IDENTIFICATION</scope>
</reference>
<dbReference type="Gene3D" id="1.10.510.10">
    <property type="entry name" value="Transferase(Phosphotransferase) domain 1"/>
    <property type="match status" value="1"/>
</dbReference>
<keyword evidence="1 7" id="KW-0723">Serine/threonine-protein kinase</keyword>
<dbReference type="GO" id="GO:0003714">
    <property type="term" value="F:transcription corepressor activity"/>
    <property type="evidence" value="ECO:0007669"/>
    <property type="project" value="TreeGrafter"/>
</dbReference>
<dbReference type="GO" id="GO:0004713">
    <property type="term" value="F:protein tyrosine kinase activity"/>
    <property type="evidence" value="ECO:0007669"/>
    <property type="project" value="TreeGrafter"/>
</dbReference>
<dbReference type="InterPro" id="IPR008271">
    <property type="entry name" value="Ser/Thr_kinase_AS"/>
</dbReference>
<keyword evidence="5 6" id="KW-0067">ATP-binding</keyword>
<proteinExistence type="inferred from homology"/>
<dbReference type="PROSITE" id="PS00108">
    <property type="entry name" value="PROTEIN_KINASE_ST"/>
    <property type="match status" value="1"/>
</dbReference>
<reference evidence="9" key="2">
    <citation type="submission" date="2025-09" db="UniProtKB">
        <authorList>
            <consortium name="Ensembl"/>
        </authorList>
    </citation>
    <scope>IDENTIFICATION</scope>
</reference>
<sequence length="407" mass="45066">ARTAEAHGSATGAQGTLGGAAAVTCCDSANWSSWRSWTQSGGRPVNTYKIHKVLGQGVYGKVVECKNVDSKEKMAVKIVERNLSAAAVKEVSILKNLRQLDENKNNLVRFVEHFQQKGCSCLVFEILDMSLYDFLKKRSFNPLRVSEMRVIAQQMLVALNALKSIGLIHGDIKPDNIMLVNHTAQPFKIKLIDFGLAHSASKITAGTKIQAVGYRAPEVMLGCPMNEAIDMWSLGCVLAFMYLGRHLYPLRCEYESMRILVKMHGQPDDNMLNCGLYSKDFFPCSKIFENDTEAEDTRAFISLLKHILQLYPAKRIDPREALGHHFITRIHFPCDASNSYMDSSALTIKNCAIEPSLTEIRSPLPMATCKTAALLQSCVCLCFPAALIGRDQLAPAVSHILLTSTHT</sequence>
<evidence type="ECO:0000313" key="9">
    <source>
        <dbReference type="Ensembl" id="ENSMMOP00000008799.1"/>
    </source>
</evidence>
<evidence type="ECO:0000256" key="1">
    <source>
        <dbReference type="ARBA" id="ARBA00022527"/>
    </source>
</evidence>
<dbReference type="AlphaFoldDB" id="A0A3Q3WJ19"/>
<dbReference type="GO" id="GO:0004674">
    <property type="term" value="F:protein serine/threonine kinase activity"/>
    <property type="evidence" value="ECO:0007669"/>
    <property type="project" value="UniProtKB-KW"/>
</dbReference>
<dbReference type="GO" id="GO:0007224">
    <property type="term" value="P:smoothened signaling pathway"/>
    <property type="evidence" value="ECO:0007669"/>
    <property type="project" value="TreeGrafter"/>
</dbReference>
<dbReference type="InterPro" id="IPR050494">
    <property type="entry name" value="Ser_Thr_dual-spec_kinase"/>
</dbReference>
<evidence type="ECO:0000313" key="10">
    <source>
        <dbReference type="Proteomes" id="UP000261620"/>
    </source>
</evidence>
<dbReference type="PROSITE" id="PS00107">
    <property type="entry name" value="PROTEIN_KINASE_ATP"/>
    <property type="match status" value="1"/>
</dbReference>
<dbReference type="GO" id="GO:0042771">
    <property type="term" value="P:intrinsic apoptotic signaling pathway in response to DNA damage by p53 class mediator"/>
    <property type="evidence" value="ECO:0007669"/>
    <property type="project" value="TreeGrafter"/>
</dbReference>
<comment type="similarity">
    <text evidence="7">Belongs to the protein kinase superfamily.</text>
</comment>
<evidence type="ECO:0000256" key="2">
    <source>
        <dbReference type="ARBA" id="ARBA00022679"/>
    </source>
</evidence>
<dbReference type="GO" id="GO:0005737">
    <property type="term" value="C:cytoplasm"/>
    <property type="evidence" value="ECO:0007669"/>
    <property type="project" value="TreeGrafter"/>
</dbReference>
<feature type="domain" description="Protein kinase" evidence="8">
    <location>
        <begin position="48"/>
        <end position="327"/>
    </location>
</feature>
<keyword evidence="3 6" id="KW-0547">Nucleotide-binding</keyword>
<feature type="binding site" evidence="6">
    <location>
        <position position="77"/>
    </location>
    <ligand>
        <name>ATP</name>
        <dbReference type="ChEBI" id="CHEBI:30616"/>
    </ligand>
</feature>
<dbReference type="Proteomes" id="UP000261620">
    <property type="component" value="Unplaced"/>
</dbReference>
<evidence type="ECO:0000256" key="6">
    <source>
        <dbReference type="PROSITE-ProRule" id="PRU10141"/>
    </source>
</evidence>
<accession>A0A3Q3WJ19</accession>
<dbReference type="SMART" id="SM00220">
    <property type="entry name" value="S_TKc"/>
    <property type="match status" value="1"/>
</dbReference>
<dbReference type="GO" id="GO:0046332">
    <property type="term" value="F:SMAD binding"/>
    <property type="evidence" value="ECO:0007669"/>
    <property type="project" value="TreeGrafter"/>
</dbReference>
<evidence type="ECO:0000259" key="8">
    <source>
        <dbReference type="PROSITE" id="PS50011"/>
    </source>
</evidence>
<dbReference type="GO" id="GO:0003713">
    <property type="term" value="F:transcription coactivator activity"/>
    <property type="evidence" value="ECO:0007669"/>
    <property type="project" value="TreeGrafter"/>
</dbReference>
<dbReference type="GO" id="GO:0045944">
    <property type="term" value="P:positive regulation of transcription by RNA polymerase II"/>
    <property type="evidence" value="ECO:0007669"/>
    <property type="project" value="TreeGrafter"/>
</dbReference>
<organism evidence="9 10">
    <name type="scientific">Mola mola</name>
    <name type="common">Ocean sunfish</name>
    <name type="synonym">Tetraodon mola</name>
    <dbReference type="NCBI Taxonomy" id="94237"/>
    <lineage>
        <taxon>Eukaryota</taxon>
        <taxon>Metazoa</taxon>
        <taxon>Chordata</taxon>
        <taxon>Craniata</taxon>
        <taxon>Vertebrata</taxon>
        <taxon>Euteleostomi</taxon>
        <taxon>Actinopterygii</taxon>
        <taxon>Neopterygii</taxon>
        <taxon>Teleostei</taxon>
        <taxon>Neoteleostei</taxon>
        <taxon>Acanthomorphata</taxon>
        <taxon>Eupercaria</taxon>
        <taxon>Tetraodontiformes</taxon>
        <taxon>Molidae</taxon>
        <taxon>Mola</taxon>
    </lineage>
</organism>
<evidence type="ECO:0000256" key="5">
    <source>
        <dbReference type="ARBA" id="ARBA00022840"/>
    </source>
</evidence>
<evidence type="ECO:0000256" key="3">
    <source>
        <dbReference type="ARBA" id="ARBA00022741"/>
    </source>
</evidence>
<dbReference type="Ensembl" id="ENSMMOT00000008957.1">
    <property type="protein sequence ID" value="ENSMMOP00000008799.1"/>
    <property type="gene ID" value="ENSMMOG00000006807.1"/>
</dbReference>
<protein>
    <recommendedName>
        <fullName evidence="8">Protein kinase domain-containing protein</fullName>
    </recommendedName>
</protein>
<dbReference type="GO" id="GO:0016605">
    <property type="term" value="C:PML body"/>
    <property type="evidence" value="ECO:0007669"/>
    <property type="project" value="TreeGrafter"/>
</dbReference>
<dbReference type="Gene3D" id="3.30.200.20">
    <property type="entry name" value="Phosphorylase Kinase, domain 1"/>
    <property type="match status" value="1"/>
</dbReference>
<dbReference type="Pfam" id="PF00069">
    <property type="entry name" value="Pkinase"/>
    <property type="match status" value="1"/>
</dbReference>
<dbReference type="PANTHER" id="PTHR24058">
    <property type="entry name" value="DUAL SPECIFICITY PROTEIN KINASE"/>
    <property type="match status" value="1"/>
</dbReference>
<name>A0A3Q3WJ19_MOLML</name>
<keyword evidence="4" id="KW-0418">Kinase</keyword>
<dbReference type="InterPro" id="IPR000719">
    <property type="entry name" value="Prot_kinase_dom"/>
</dbReference>
<dbReference type="PANTHER" id="PTHR24058:SF53">
    <property type="entry name" value="HOMEODOMAIN-INTERACTING PROTEIN KINASE 2"/>
    <property type="match status" value="1"/>
</dbReference>